<evidence type="ECO:0000256" key="1">
    <source>
        <dbReference type="SAM" id="MobiDB-lite"/>
    </source>
</evidence>
<sequence length="155" mass="16856">MLLLLLLPPPLDNSFIIAHTCTCIHAQTHNTMDTLYSSVVLSTARQIPEATKRTATAAVPDVQIPEGQHLNRQRDDVESHVGSAASGQRPTANASGRIQHGPIAWQCIHPGLFLPLLLHFCISSCCQSPPVCTMYAPHAGHPLRYPESHLHAALH</sequence>
<reference evidence="2" key="1">
    <citation type="journal article" date="2021" name="Nat. Commun.">
        <title>Genetic determinants of endophytism in the Arabidopsis root mycobiome.</title>
        <authorList>
            <person name="Mesny F."/>
            <person name="Miyauchi S."/>
            <person name="Thiergart T."/>
            <person name="Pickel B."/>
            <person name="Atanasova L."/>
            <person name="Karlsson M."/>
            <person name="Huettel B."/>
            <person name="Barry K.W."/>
            <person name="Haridas S."/>
            <person name="Chen C."/>
            <person name="Bauer D."/>
            <person name="Andreopoulos W."/>
            <person name="Pangilinan J."/>
            <person name="LaButti K."/>
            <person name="Riley R."/>
            <person name="Lipzen A."/>
            <person name="Clum A."/>
            <person name="Drula E."/>
            <person name="Henrissat B."/>
            <person name="Kohler A."/>
            <person name="Grigoriev I.V."/>
            <person name="Martin F.M."/>
            <person name="Hacquard S."/>
        </authorList>
    </citation>
    <scope>NUCLEOTIDE SEQUENCE</scope>
    <source>
        <strain evidence="2">MPI-CAGE-CH-0243</strain>
    </source>
</reference>
<evidence type="ECO:0000313" key="2">
    <source>
        <dbReference type="EMBL" id="KAH7115933.1"/>
    </source>
</evidence>
<dbReference type="AlphaFoldDB" id="A0A9P9DAY6"/>
<dbReference type="EMBL" id="JAGMWT010000015">
    <property type="protein sequence ID" value="KAH7115933.1"/>
    <property type="molecule type" value="Genomic_DNA"/>
</dbReference>
<proteinExistence type="predicted"/>
<protein>
    <submittedName>
        <fullName evidence="2">Uncharacterized protein</fullName>
    </submittedName>
</protein>
<evidence type="ECO:0000313" key="3">
    <source>
        <dbReference type="Proteomes" id="UP000700596"/>
    </source>
</evidence>
<dbReference type="Proteomes" id="UP000700596">
    <property type="component" value="Unassembled WGS sequence"/>
</dbReference>
<keyword evidence="3" id="KW-1185">Reference proteome</keyword>
<name>A0A9P9DAY6_9PLEO</name>
<organism evidence="2 3">
    <name type="scientific">Dendryphion nanum</name>
    <dbReference type="NCBI Taxonomy" id="256645"/>
    <lineage>
        <taxon>Eukaryota</taxon>
        <taxon>Fungi</taxon>
        <taxon>Dikarya</taxon>
        <taxon>Ascomycota</taxon>
        <taxon>Pezizomycotina</taxon>
        <taxon>Dothideomycetes</taxon>
        <taxon>Pleosporomycetidae</taxon>
        <taxon>Pleosporales</taxon>
        <taxon>Torulaceae</taxon>
        <taxon>Dendryphion</taxon>
    </lineage>
</organism>
<comment type="caution">
    <text evidence="2">The sequence shown here is derived from an EMBL/GenBank/DDBJ whole genome shotgun (WGS) entry which is preliminary data.</text>
</comment>
<feature type="compositionally biased region" description="Polar residues" evidence="1">
    <location>
        <begin position="85"/>
        <end position="95"/>
    </location>
</feature>
<feature type="region of interest" description="Disordered" evidence="1">
    <location>
        <begin position="63"/>
        <end position="95"/>
    </location>
</feature>
<accession>A0A9P9DAY6</accession>
<gene>
    <name evidence="2" type="ORF">B0J11DRAFT_113719</name>
</gene>